<reference evidence="3 4" key="1">
    <citation type="journal article" date="2013" name="PLoS ONE">
        <title>Genomic analysis of Melioribacter roseus, facultatively anaerobic organotrophic bacterium representing a novel deep lineage within Bacteriodetes/Chlorobi group.</title>
        <authorList>
            <person name="Kadnikov V.V."/>
            <person name="Mardanov A.V."/>
            <person name="Podosokorskaya O.A."/>
            <person name="Gavrilov S.N."/>
            <person name="Kublanov I.V."/>
            <person name="Beletsky A.V."/>
            <person name="Bonch-Osmolovskaya E.A."/>
            <person name="Ravin N.V."/>
        </authorList>
    </citation>
    <scope>NUCLEOTIDE SEQUENCE [LARGE SCALE GENOMIC DNA]</scope>
    <source>
        <strain evidence="4">JCM 17771 / P3M-2</strain>
    </source>
</reference>
<evidence type="ECO:0000256" key="2">
    <source>
        <dbReference type="SAM" id="SignalP"/>
    </source>
</evidence>
<feature type="chain" id="PRO_5003707126" evidence="2">
    <location>
        <begin position="19"/>
        <end position="195"/>
    </location>
</feature>
<protein>
    <submittedName>
        <fullName evidence="3">Uncharacterized protein</fullName>
    </submittedName>
</protein>
<accession>I6ZTM4</accession>
<dbReference type="RefSeq" id="WP_014856816.1">
    <property type="nucleotide sequence ID" value="NC_018178.1"/>
</dbReference>
<keyword evidence="1" id="KW-1133">Transmembrane helix</keyword>
<sequence length="195" mass="22598">MRTLIAILILLYGLPVRAQSDSLSLQTENEITAEDSVNVRELVAQQILMAKIKNEKKEIKEPDIIQTAPEYENESPVVIKKKKSVYQLFVDLPFNVKLLISFSAFLFALIFIRRAVLKAQQKARKKLKIKIGMMREEKLQPTTDIRRSKFRKELLSNPVINKLNDKNINKKAKELKVAQGELMLAARLKYYEFHN</sequence>
<keyword evidence="2" id="KW-0732">Signal</keyword>
<feature type="transmembrane region" description="Helical" evidence="1">
    <location>
        <begin position="98"/>
        <end position="116"/>
    </location>
</feature>
<keyword evidence="1" id="KW-0812">Transmembrane</keyword>
<organism evidence="3 4">
    <name type="scientific">Melioribacter roseus (strain DSM 23840 / JCM 17771 / VKM B-2668 / P3M-2)</name>
    <dbReference type="NCBI Taxonomy" id="1191523"/>
    <lineage>
        <taxon>Bacteria</taxon>
        <taxon>Pseudomonadati</taxon>
        <taxon>Ignavibacteriota</taxon>
        <taxon>Ignavibacteria</taxon>
        <taxon>Ignavibacteriales</taxon>
        <taxon>Melioribacteraceae</taxon>
        <taxon>Melioribacter</taxon>
    </lineage>
</organism>
<dbReference type="EMBL" id="CP003557">
    <property type="protein sequence ID" value="AFN75384.1"/>
    <property type="molecule type" value="Genomic_DNA"/>
</dbReference>
<proteinExistence type="predicted"/>
<evidence type="ECO:0000313" key="3">
    <source>
        <dbReference type="EMBL" id="AFN75384.1"/>
    </source>
</evidence>
<dbReference type="HOGENOM" id="CLU_1394905_0_0_10"/>
<dbReference type="KEGG" id="mro:MROS_2154"/>
<dbReference type="Proteomes" id="UP000009011">
    <property type="component" value="Chromosome"/>
</dbReference>
<keyword evidence="4" id="KW-1185">Reference proteome</keyword>
<feature type="signal peptide" evidence="2">
    <location>
        <begin position="1"/>
        <end position="18"/>
    </location>
</feature>
<evidence type="ECO:0000313" key="4">
    <source>
        <dbReference type="Proteomes" id="UP000009011"/>
    </source>
</evidence>
<dbReference type="AlphaFoldDB" id="I6ZTM4"/>
<name>I6ZTM4_MELRP</name>
<dbReference type="STRING" id="1191523.MROS_2154"/>
<evidence type="ECO:0000256" key="1">
    <source>
        <dbReference type="SAM" id="Phobius"/>
    </source>
</evidence>
<gene>
    <name evidence="3" type="ordered locus">MROS_2154</name>
</gene>
<keyword evidence="1" id="KW-0472">Membrane</keyword>